<reference evidence="4 5" key="1">
    <citation type="journal article" date="2019" name="Int. J. Syst. Evol. Microbiol.">
        <title>The Global Catalogue of Microorganisms (GCM) 10K type strain sequencing project: providing services to taxonomists for standard genome sequencing and annotation.</title>
        <authorList>
            <consortium name="The Broad Institute Genomics Platform"/>
            <consortium name="The Broad Institute Genome Sequencing Center for Infectious Disease"/>
            <person name="Wu L."/>
            <person name="Ma J."/>
        </authorList>
    </citation>
    <scope>NUCLEOTIDE SEQUENCE [LARGE SCALE GENOMIC DNA]</scope>
    <source>
        <strain evidence="4 5">JCM 16328</strain>
    </source>
</reference>
<protein>
    <recommendedName>
        <fullName evidence="3">DUF8060 domain-containing protein</fullName>
    </recommendedName>
</protein>
<evidence type="ECO:0000256" key="1">
    <source>
        <dbReference type="SAM" id="MobiDB-lite"/>
    </source>
</evidence>
<keyword evidence="2" id="KW-0812">Transmembrane</keyword>
<evidence type="ECO:0000313" key="4">
    <source>
        <dbReference type="EMBL" id="GAA0672135.1"/>
    </source>
</evidence>
<dbReference type="RefSeq" id="WP_343773705.1">
    <property type="nucleotide sequence ID" value="NZ_BAAADV010000003.1"/>
</dbReference>
<feature type="compositionally biased region" description="Low complexity" evidence="1">
    <location>
        <begin position="28"/>
        <end position="48"/>
    </location>
</feature>
<feature type="domain" description="DUF8060" evidence="3">
    <location>
        <begin position="56"/>
        <end position="170"/>
    </location>
</feature>
<dbReference type="InterPro" id="IPR058373">
    <property type="entry name" value="DUF8060"/>
</dbReference>
<keyword evidence="2" id="KW-0472">Membrane</keyword>
<dbReference type="Pfam" id="PF26256">
    <property type="entry name" value="DUF8060"/>
    <property type="match status" value="1"/>
</dbReference>
<sequence>MTDEPDADDRSAPADDGQKDRPDDENRTNAQTEPTANAPTETAATTEPMPDTHHDADERDRSTIDDADPDALFEDVTDADGSGAADRDPDGAADGLARIDDGPIATLYWAGLAAAVAFGGFALYRFYASVTTAIDVWVAADYEPLLQAAFNFAVLLGAAVVASLLVRRLRPQRA</sequence>
<feature type="transmembrane region" description="Helical" evidence="2">
    <location>
        <begin position="148"/>
        <end position="166"/>
    </location>
</feature>
<feature type="compositionally biased region" description="Basic and acidic residues" evidence="1">
    <location>
        <begin position="8"/>
        <end position="27"/>
    </location>
</feature>
<accession>A0AAV3TA06</accession>
<dbReference type="EMBL" id="BAAADV010000003">
    <property type="protein sequence ID" value="GAA0672135.1"/>
    <property type="molecule type" value="Genomic_DNA"/>
</dbReference>
<organism evidence="4 5">
    <name type="scientific">Natronoarchaeum mannanilyticum</name>
    <dbReference type="NCBI Taxonomy" id="926360"/>
    <lineage>
        <taxon>Archaea</taxon>
        <taxon>Methanobacteriati</taxon>
        <taxon>Methanobacteriota</taxon>
        <taxon>Stenosarchaea group</taxon>
        <taxon>Halobacteria</taxon>
        <taxon>Halobacteriales</taxon>
        <taxon>Natronoarchaeaceae</taxon>
    </lineage>
</organism>
<evidence type="ECO:0000256" key="2">
    <source>
        <dbReference type="SAM" id="Phobius"/>
    </source>
</evidence>
<feature type="region of interest" description="Disordered" evidence="1">
    <location>
        <begin position="1"/>
        <end position="94"/>
    </location>
</feature>
<keyword evidence="5" id="KW-1185">Reference proteome</keyword>
<dbReference type="AlphaFoldDB" id="A0AAV3TA06"/>
<proteinExistence type="predicted"/>
<comment type="caution">
    <text evidence="4">The sequence shown here is derived from an EMBL/GenBank/DDBJ whole genome shotgun (WGS) entry which is preliminary data.</text>
</comment>
<evidence type="ECO:0000313" key="5">
    <source>
        <dbReference type="Proteomes" id="UP001500420"/>
    </source>
</evidence>
<keyword evidence="2" id="KW-1133">Transmembrane helix</keyword>
<feature type="compositionally biased region" description="Acidic residues" evidence="1">
    <location>
        <begin position="65"/>
        <end position="78"/>
    </location>
</feature>
<evidence type="ECO:0000259" key="3">
    <source>
        <dbReference type="Pfam" id="PF26256"/>
    </source>
</evidence>
<dbReference type="Proteomes" id="UP001500420">
    <property type="component" value="Unassembled WGS sequence"/>
</dbReference>
<name>A0AAV3TA06_9EURY</name>
<gene>
    <name evidence="4" type="ORF">GCM10009020_18450</name>
</gene>
<feature type="transmembrane region" description="Helical" evidence="2">
    <location>
        <begin position="107"/>
        <end position="128"/>
    </location>
</feature>
<feature type="compositionally biased region" description="Basic and acidic residues" evidence="1">
    <location>
        <begin position="50"/>
        <end position="64"/>
    </location>
</feature>